<dbReference type="EMBL" id="MFLY01000035">
    <property type="protein sequence ID" value="OGG72700.1"/>
    <property type="molecule type" value="Genomic_DNA"/>
</dbReference>
<dbReference type="PANTHER" id="PTHR31591">
    <property type="entry name" value="UPF0613 PROTEIN PB24D3.06C"/>
    <property type="match status" value="1"/>
</dbReference>
<organism evidence="1 2">
    <name type="scientific">Candidatus Kaiserbacteria bacterium RIFCSPLOWO2_01_FULL_53_17</name>
    <dbReference type="NCBI Taxonomy" id="1798511"/>
    <lineage>
        <taxon>Bacteria</taxon>
        <taxon>Candidatus Kaiseribacteriota</taxon>
    </lineage>
</organism>
<evidence type="ECO:0000313" key="1">
    <source>
        <dbReference type="EMBL" id="OGG72700.1"/>
    </source>
</evidence>
<accession>A0A1F6EGE8</accession>
<proteinExistence type="predicted"/>
<reference evidence="1 2" key="1">
    <citation type="journal article" date="2016" name="Nat. Commun.">
        <title>Thousands of microbial genomes shed light on interconnected biogeochemical processes in an aquifer system.</title>
        <authorList>
            <person name="Anantharaman K."/>
            <person name="Brown C.T."/>
            <person name="Hug L.A."/>
            <person name="Sharon I."/>
            <person name="Castelle C.J."/>
            <person name="Probst A.J."/>
            <person name="Thomas B.C."/>
            <person name="Singh A."/>
            <person name="Wilkins M.J."/>
            <person name="Karaoz U."/>
            <person name="Brodie E.L."/>
            <person name="Williams K.H."/>
            <person name="Hubbard S.S."/>
            <person name="Banfield J.F."/>
        </authorList>
    </citation>
    <scope>NUCLEOTIDE SEQUENCE [LARGE SCALE GENOMIC DNA]</scope>
</reference>
<comment type="caution">
    <text evidence="1">The sequence shown here is derived from an EMBL/GenBank/DDBJ whole genome shotgun (WGS) entry which is preliminary data.</text>
</comment>
<dbReference type="AlphaFoldDB" id="A0A1F6EGE8"/>
<dbReference type="SUPFAM" id="SSF53474">
    <property type="entry name" value="alpha/beta-Hydrolases"/>
    <property type="match status" value="1"/>
</dbReference>
<dbReference type="InterPro" id="IPR029058">
    <property type="entry name" value="AB_hydrolase_fold"/>
</dbReference>
<dbReference type="Pfam" id="PF08538">
    <property type="entry name" value="DUF1749"/>
    <property type="match status" value="1"/>
</dbReference>
<gene>
    <name evidence="1" type="ORF">A3A38_00750</name>
</gene>
<dbReference type="Proteomes" id="UP000177306">
    <property type="component" value="Unassembled WGS sequence"/>
</dbReference>
<evidence type="ECO:0000313" key="2">
    <source>
        <dbReference type="Proteomes" id="UP000177306"/>
    </source>
</evidence>
<dbReference type="InterPro" id="IPR013744">
    <property type="entry name" value="SidJ"/>
</dbReference>
<name>A0A1F6EGE8_9BACT</name>
<dbReference type="Gene3D" id="3.40.50.1820">
    <property type="entry name" value="alpha/beta hydrolase"/>
    <property type="match status" value="1"/>
</dbReference>
<sequence length="298" mass="33407">MRPAHVIEIQTPKKYLLNGLWFGPTFAKASAGKPKKPKRAIIWIHGLSSSAFSKLSIVEKLVDKDTAVITFNNRGSGTVTKIRRLNAKRKEGIESIFSGGAHEVFTESVDDIQGAVNFARKAGVKEIYLAGHSTGTQKSVFYSTRKGNNRYIRGVILLAPISDYSAEVHFDKGGRLAKGLKAARSLIKQRKQHTIVPEWWMDAQRFISLNTPDSVEEIFSYVNPKKIPRTYRALQVPTLVLLAEKDEYADRPATKMAAWFGEHSRSKRFNLKIILKAGHSFKGAEMQVARAIKQWILA</sequence>
<protein>
    <recommendedName>
        <fullName evidence="3">Serine aminopeptidase S33 domain-containing protein</fullName>
    </recommendedName>
</protein>
<dbReference type="PANTHER" id="PTHR31591:SF1">
    <property type="entry name" value="UPF0613 PROTEIN PB24D3.06C"/>
    <property type="match status" value="1"/>
</dbReference>
<evidence type="ECO:0008006" key="3">
    <source>
        <dbReference type="Google" id="ProtNLM"/>
    </source>
</evidence>